<gene>
    <name evidence="1" type="ordered locus">MCRO_0547</name>
</gene>
<dbReference type="Gene3D" id="3.40.50.300">
    <property type="entry name" value="P-loop containing nucleotide triphosphate hydrolases"/>
    <property type="match status" value="1"/>
</dbReference>
<proteinExistence type="predicted"/>
<reference evidence="1 2" key="3">
    <citation type="journal article" date="2011" name="J. Bacteriol.">
        <title>Genome sequences of Mycoplasma alligatoris A21JP2T and Mycoplasma crocodyli MP145T.</title>
        <authorList>
            <person name="Brown D.R."/>
            <person name="Farmerie W.G."/>
            <person name="May M."/>
            <person name="Benders G.A."/>
            <person name="Durkin A.S."/>
            <person name="Hlavinka K."/>
            <person name="Hostetler J."/>
            <person name="Jackson J."/>
            <person name="Johnson J."/>
            <person name="Miller R.H."/>
            <person name="Paralanov V."/>
            <person name="Radune D."/>
            <person name="Szczypinski B."/>
            <person name="Glass J.I."/>
        </authorList>
    </citation>
    <scope>NUCLEOTIDE SEQUENCE [LARGE SCALE GENOMIC DNA]</scope>
    <source>
        <strain evidence="2">ATCC 51981 / MP145</strain>
    </source>
</reference>
<evidence type="ECO:0000313" key="1">
    <source>
        <dbReference type="EMBL" id="ADE19962.1"/>
    </source>
</evidence>
<name>D5E5X3_MYCCM</name>
<dbReference type="InterPro" id="IPR027417">
    <property type="entry name" value="P-loop_NTPase"/>
</dbReference>
<dbReference type="NCBIfam" id="NF045976">
    <property type="entry name" value="MAG1360_fam"/>
    <property type="match status" value="1"/>
</dbReference>
<dbReference type="KEGG" id="mcd:MCRO_0547"/>
<dbReference type="eggNOG" id="COG4608">
    <property type="taxonomic scope" value="Bacteria"/>
</dbReference>
<dbReference type="HOGENOM" id="CLU_341896_0_0_14"/>
<dbReference type="STRING" id="512564.MCRO_0547"/>
<evidence type="ECO:0000313" key="2">
    <source>
        <dbReference type="Proteomes" id="UP000001845"/>
    </source>
</evidence>
<accession>D5E5X3</accession>
<dbReference type="Proteomes" id="UP000001845">
    <property type="component" value="Chromosome"/>
</dbReference>
<dbReference type="RefSeq" id="WP_013054738.1">
    <property type="nucleotide sequence ID" value="NC_014014.1"/>
</dbReference>
<dbReference type="OrthoDB" id="394614at2"/>
<keyword evidence="2" id="KW-1185">Reference proteome</keyword>
<reference key="2">
    <citation type="submission" date="2010-03" db="EMBL/GenBank/DDBJ databases">
        <authorList>
            <person name="Ma Z."/>
            <person name="Wang X."/>
            <person name="Liu H."/>
        </authorList>
    </citation>
    <scope>NUCLEOTIDE SEQUENCE</scope>
    <source>
        <strain>MP145</strain>
    </source>
</reference>
<reference evidence="2" key="1">
    <citation type="submission" date="2010-03" db="EMBL/GenBank/DDBJ databases">
        <title>The complete genome of Mycoplasma crocodyli MP145.</title>
        <authorList>
            <person name="Glass J.I."/>
            <person name="Durkin A.S."/>
            <person name="Hostetler J."/>
            <person name="Jackson J."/>
            <person name="Johnson J."/>
            <person name="May M.A."/>
            <person name="Paralanov V."/>
            <person name="Radune D."/>
            <person name="Szczypinski B."/>
            <person name="Brown D.R."/>
        </authorList>
    </citation>
    <scope>NUCLEOTIDE SEQUENCE [LARGE SCALE GENOMIC DNA]</scope>
    <source>
        <strain evidence="2">ATCC 51981 / MP145</strain>
    </source>
</reference>
<protein>
    <recommendedName>
        <fullName evidence="3">ABC transporter ATP-binding protein</fullName>
    </recommendedName>
</protein>
<dbReference type="EMBL" id="CP001991">
    <property type="protein sequence ID" value="ADE19962.1"/>
    <property type="molecule type" value="Genomic_DNA"/>
</dbReference>
<dbReference type="SUPFAM" id="SSF52540">
    <property type="entry name" value="P-loop containing nucleoside triphosphate hydrolases"/>
    <property type="match status" value="1"/>
</dbReference>
<dbReference type="AlphaFoldDB" id="D5E5X3"/>
<organism evidence="1 2">
    <name type="scientific">Mycoplasma crocodyli (strain ATCC 51981 / MP145)</name>
    <dbReference type="NCBI Taxonomy" id="512564"/>
    <lineage>
        <taxon>Bacteria</taxon>
        <taxon>Bacillati</taxon>
        <taxon>Mycoplasmatota</taxon>
        <taxon>Mollicutes</taxon>
        <taxon>Mycoplasmataceae</taxon>
        <taxon>Mycoplasma</taxon>
    </lineage>
</organism>
<evidence type="ECO:0008006" key="3">
    <source>
        <dbReference type="Google" id="ProtNLM"/>
    </source>
</evidence>
<sequence length="829" mass="99620">MRISEKLFSVENFYKRIKSKKEVQNINIPLLELYSNQTTGILVDDKSMDFFFKHFWKNFSMNDHSSFSLYNKDFIQDDLNITFGREEVFKKVSFFDVAVLSETKSEIPLFEIWNSIKQNFENHTFNKGDFKNVNDNFSRSFKADIIKTLGSKSWFISEEYKNILESLNQLKNDIEKNSFTITEEEINKRIIKSYQNITNQAKKISMIFFEFYNEIYEKYKQCSKASQIDSTTILSAKIKHKRKQLNTLNKINETSALKVENDLKIRDIINEISFFEKYKKFFKTQSKKISSFILYKMKKSINTIEHKMSFFKSDEVEFLELRKELLVKKHSMNIFNHYKNKFFYLTSNQIKQIEKSFRREERLFLSNNKLDNRLSVHEINKKIRTTYEVNIFQYIQFSKEQKMHLKREINNRKEILLGLKSNKFDKIINHFRQVEEEKFKKEINMLRAEQEWNENKESYLLNQAQKNSSPRVRIMLRNVKSHLRNIKNVIKHIDKLVEKRFKNDPKSNVYDSLYKIWELIEQLNNFSLANSFLKKLFRYSDSSNFNYKENFETEFIGVIRFIEAFHSVSLDFEDYLTQYIYLEPIKKIKLKLVKFVFLNPSVLIVQDDPNIKTTNERRDFLKILNSLSRQYNFNYLFISNDAQLLTKYFDYVYLLYENNLVESGLTKDLLKTALHPYTKYVLNKISHNIMKSQLLFSKPFLPWSHADTFYLPEDRHYIFSTMKEFQNWSEFNLRYANNLLNTEEINYQENLHVTQTNLNDLDYIKKNYVPQRRVKEVFIANANKQKFAKTQEIDCSLLTSDSLTMQILTTEIELGDGKKEKIKHDSNVY</sequence>